<dbReference type="Gene3D" id="1.10.1740.70">
    <property type="entry name" value="ChaB"/>
    <property type="match status" value="1"/>
</dbReference>
<gene>
    <name evidence="1" type="ORF">C8J48_0195</name>
</gene>
<dbReference type="SUPFAM" id="SSF140376">
    <property type="entry name" value="ChaB-like"/>
    <property type="match status" value="1"/>
</dbReference>
<keyword evidence="2" id="KW-1185">Reference proteome</keyword>
<dbReference type="Proteomes" id="UP000241639">
    <property type="component" value="Unassembled WGS sequence"/>
</dbReference>
<organism evidence="1 2">
    <name type="scientific">Desmospora activa DSM 45169</name>
    <dbReference type="NCBI Taxonomy" id="1121389"/>
    <lineage>
        <taxon>Bacteria</taxon>
        <taxon>Bacillati</taxon>
        <taxon>Bacillota</taxon>
        <taxon>Bacilli</taxon>
        <taxon>Bacillales</taxon>
        <taxon>Thermoactinomycetaceae</taxon>
        <taxon>Desmospora</taxon>
    </lineage>
</organism>
<name>A0A2T4Z6Y4_9BACL</name>
<evidence type="ECO:0000313" key="2">
    <source>
        <dbReference type="Proteomes" id="UP000241639"/>
    </source>
</evidence>
<dbReference type="EMBL" id="PZZP01000001">
    <property type="protein sequence ID" value="PTM57645.1"/>
    <property type="molecule type" value="Genomic_DNA"/>
</dbReference>
<protein>
    <submittedName>
        <fullName evidence="1">ChaB protein</fullName>
    </submittedName>
</protein>
<sequence>MTMDVEELPLHDTIAAHLTERAREIYTSSFHMVWVHTQGERLERQQIAHQVAWDRLKQEYIRSHRGLKQIDPEVFALKKK</sequence>
<proteinExistence type="predicted"/>
<dbReference type="AlphaFoldDB" id="A0A2T4Z6Y4"/>
<reference evidence="1 2" key="1">
    <citation type="submission" date="2018-04" db="EMBL/GenBank/DDBJ databases">
        <title>Genomic Encyclopedia of Archaeal and Bacterial Type Strains, Phase II (KMG-II): from individual species to whole genera.</title>
        <authorList>
            <person name="Goeker M."/>
        </authorList>
    </citation>
    <scope>NUCLEOTIDE SEQUENCE [LARGE SCALE GENOMIC DNA]</scope>
    <source>
        <strain evidence="1 2">DSM 45169</strain>
    </source>
</reference>
<dbReference type="InterPro" id="IPR009317">
    <property type="entry name" value="ChaB"/>
</dbReference>
<dbReference type="InterPro" id="IPR037205">
    <property type="entry name" value="ChaB_sf"/>
</dbReference>
<dbReference type="Pfam" id="PF06150">
    <property type="entry name" value="ChaB"/>
    <property type="match status" value="1"/>
</dbReference>
<dbReference type="OrthoDB" id="73307at2"/>
<accession>A0A2T4Z6Y4</accession>
<comment type="caution">
    <text evidence="1">The sequence shown here is derived from an EMBL/GenBank/DDBJ whole genome shotgun (WGS) entry which is preliminary data.</text>
</comment>
<evidence type="ECO:0000313" key="1">
    <source>
        <dbReference type="EMBL" id="PTM57645.1"/>
    </source>
</evidence>